<dbReference type="EMBL" id="FNHP01000008">
    <property type="protein sequence ID" value="SDM56601.1"/>
    <property type="molecule type" value="Genomic_DNA"/>
</dbReference>
<dbReference type="Proteomes" id="UP000198552">
    <property type="component" value="Unassembled WGS sequence"/>
</dbReference>
<organism evidence="1 2">
    <name type="scientific">Oryzisolibacter propanilivorax</name>
    <dbReference type="NCBI Taxonomy" id="1527607"/>
    <lineage>
        <taxon>Bacteria</taxon>
        <taxon>Pseudomonadati</taxon>
        <taxon>Pseudomonadota</taxon>
        <taxon>Betaproteobacteria</taxon>
        <taxon>Burkholderiales</taxon>
        <taxon>Comamonadaceae</taxon>
        <taxon>Oryzisolibacter</taxon>
    </lineage>
</organism>
<evidence type="ECO:0000313" key="1">
    <source>
        <dbReference type="EMBL" id="SDM56601.1"/>
    </source>
</evidence>
<name>A0A1G9U9H1_9BURK</name>
<accession>A0A1G9U9H1</accession>
<proteinExistence type="predicted"/>
<gene>
    <name evidence="1" type="ORF">SAMN05428957_10856</name>
</gene>
<dbReference type="AlphaFoldDB" id="A0A1G9U9H1"/>
<protein>
    <submittedName>
        <fullName evidence="1">Uncharacterized protein</fullName>
    </submittedName>
</protein>
<reference evidence="2" key="1">
    <citation type="submission" date="2016-10" db="EMBL/GenBank/DDBJ databases">
        <authorList>
            <person name="Varghese N."/>
            <person name="Submissions S."/>
        </authorList>
    </citation>
    <scope>NUCLEOTIDE SEQUENCE [LARGE SCALE GENOMIC DNA]</scope>
    <source>
        <strain evidence="2">EPL6</strain>
    </source>
</reference>
<evidence type="ECO:0000313" key="2">
    <source>
        <dbReference type="Proteomes" id="UP000198552"/>
    </source>
</evidence>
<sequence length="82" mass="8704">MNRPLNAFESVRPRAAADAAPVRRVRSLAQAARAAGEPVVLDRLGRPMSTLAPRRFSGGLVLGSAATQADNDRRRAIVRGGI</sequence>
<keyword evidence="2" id="KW-1185">Reference proteome</keyword>
<dbReference type="RefSeq" id="WP_091571127.1">
    <property type="nucleotide sequence ID" value="NZ_FNHP01000008.1"/>
</dbReference>
<dbReference type="STRING" id="1527607.SAMN05428957_10856"/>